<feature type="domain" description="Bacterial transcriptional activator" evidence="3">
    <location>
        <begin position="81"/>
        <end position="215"/>
    </location>
</feature>
<reference evidence="4" key="1">
    <citation type="submission" date="2022-05" db="EMBL/GenBank/DDBJ databases">
        <title>An RpoN-dependent PEP-CTERM gene is involved in floc formation of an Aquincola tertiaricarbonis strain.</title>
        <authorList>
            <person name="Qiu D."/>
            <person name="Xia M."/>
        </authorList>
    </citation>
    <scope>NUCLEOTIDE SEQUENCE</scope>
    <source>
        <strain evidence="4">RN12</strain>
    </source>
</reference>
<dbReference type="Proteomes" id="UP001056201">
    <property type="component" value="Chromosome 2"/>
</dbReference>
<evidence type="ECO:0000313" key="5">
    <source>
        <dbReference type="Proteomes" id="UP001056201"/>
    </source>
</evidence>
<keyword evidence="5" id="KW-1185">Reference proteome</keyword>
<sequence length="1103" mass="116278">MLAPVATLQLAAAPALCWPDGRRMALAPRDALLLTWLAIEGATPRSRLALLLWPLADAAAARNVLRQRLFQLRRQLGLAVVEGQAVLSLAAGIGHDLAAADDVLAGLDPGTGGEIDGWLAQQRHDRRARMRQALAELADMAEAARDWDGARLHVREMLALDALSEDAHRRLIRLHYLAGDRAAALRAFDDCEQVLKHELGARPSAETLALLRTLEAARPAALQALPAAVLRPPRLVGREAELQALRSTATTLGHVLLLRGEAGLGKSRLIADLADELGPAMLVVCARPGDAGVPHALLARWLRAWLQRPGAVLAPGEQAVLARVLPELGTPPRADQRDRLALVLQALLTRAPGLQALALDDLQFADAASLSLLLPLAGADGPAWVLAQRPAELPDAAQPVLDRLRASSRCSVIDLVPLDIGAVTALLADVDLPGLAMPEQAHSLWRHTGGNPLFLLETLKLAQASQQAPGAPWPQAGSLLRHVQQRLDRLDPLARKLVRCAAVAGQDFDAALAATVLGLHPLDLADAWTALEAAHVLRDGCFAHDLIAEAALASVPAALAPPLHAEIAQALEARGGVPARVADHWLAAGMPARAVPALLAAGRHALAAWQPQVAALCFEQAASLQEAAGQRAAAFETLLRACSVLSEHGDDPRLRPWLERLAALAVDDGQRAALACSQCFVQAVDGDDVGARRLAAEALDLARCAGRVDAEVELLWSLTVLHWDNREPATAARHAEAALPRLAHMPADSPLVDTDRARFRLLHALGLVHGATGRYAESDARLAEALQAAQAMQARHLAEGVAATLAMNALEQGDLARAQPWAARTLEDDDRDGVAANVRAIGLAAASTVQAVAGALGSALALSERAVALCSQGRLRFEPSAWRRHAGLLHELGRRDLALQGLRALQRRSGLSAADQAATAAALLGLGVGAGTAAHRRAAASIIEQVAAFDDFPLRARLLAAAQPGCEPALILPVLAATAETARDQGAHGLWLSVQARRVAALRAAGRADEAAEQARLAWTDLAAGRQAMDPWPRVAAELSAALHASAPELAQTLAERTLAWMQQAAASLPPAWQATYLGRAPALQVLPLRPALALPPAAPQRC</sequence>
<evidence type="ECO:0000256" key="1">
    <source>
        <dbReference type="ARBA" id="ARBA00022741"/>
    </source>
</evidence>
<keyword evidence="2" id="KW-0067">ATP-binding</keyword>
<evidence type="ECO:0000259" key="3">
    <source>
        <dbReference type="SMART" id="SM01043"/>
    </source>
</evidence>
<proteinExistence type="predicted"/>
<dbReference type="InterPro" id="IPR027417">
    <property type="entry name" value="P-loop_NTPase"/>
</dbReference>
<evidence type="ECO:0000256" key="2">
    <source>
        <dbReference type="ARBA" id="ARBA00022840"/>
    </source>
</evidence>
<dbReference type="InterPro" id="IPR041664">
    <property type="entry name" value="AAA_16"/>
</dbReference>
<dbReference type="RefSeq" id="WP_250199685.1">
    <property type="nucleotide sequence ID" value="NZ_CP097636.1"/>
</dbReference>
<dbReference type="InterPro" id="IPR011990">
    <property type="entry name" value="TPR-like_helical_dom_sf"/>
</dbReference>
<gene>
    <name evidence="4" type="ORF">MW290_21355</name>
</gene>
<dbReference type="SUPFAM" id="SSF48452">
    <property type="entry name" value="TPR-like"/>
    <property type="match status" value="1"/>
</dbReference>
<dbReference type="InterPro" id="IPR005158">
    <property type="entry name" value="BTAD"/>
</dbReference>
<evidence type="ECO:0000313" key="4">
    <source>
        <dbReference type="EMBL" id="URI11491.1"/>
    </source>
</evidence>
<name>A0ABY4SDU1_AQUTE</name>
<dbReference type="PANTHER" id="PTHR16305:SF35">
    <property type="entry name" value="TRANSCRIPTIONAL ACTIVATOR DOMAIN"/>
    <property type="match status" value="1"/>
</dbReference>
<dbReference type="Pfam" id="PF13191">
    <property type="entry name" value="AAA_16"/>
    <property type="match status" value="1"/>
</dbReference>
<accession>A0ABY4SDU1</accession>
<protein>
    <submittedName>
        <fullName evidence="4">AAA family ATPase</fullName>
    </submittedName>
</protein>
<keyword evidence="1" id="KW-0547">Nucleotide-binding</keyword>
<dbReference type="SMART" id="SM01043">
    <property type="entry name" value="BTAD"/>
    <property type="match status" value="1"/>
</dbReference>
<dbReference type="EMBL" id="CP097636">
    <property type="protein sequence ID" value="URI11491.1"/>
    <property type="molecule type" value="Genomic_DNA"/>
</dbReference>
<dbReference type="Gene3D" id="1.25.40.10">
    <property type="entry name" value="Tetratricopeptide repeat domain"/>
    <property type="match status" value="2"/>
</dbReference>
<dbReference type="PANTHER" id="PTHR16305">
    <property type="entry name" value="TESTICULAR SOLUBLE ADENYLYL CYCLASE"/>
    <property type="match status" value="1"/>
</dbReference>
<organism evidence="4 5">
    <name type="scientific">Aquincola tertiaricarbonis</name>
    <dbReference type="NCBI Taxonomy" id="391953"/>
    <lineage>
        <taxon>Bacteria</taxon>
        <taxon>Pseudomonadati</taxon>
        <taxon>Pseudomonadota</taxon>
        <taxon>Betaproteobacteria</taxon>
        <taxon>Burkholderiales</taxon>
        <taxon>Sphaerotilaceae</taxon>
        <taxon>Aquincola</taxon>
    </lineage>
</organism>
<dbReference type="SUPFAM" id="SSF52540">
    <property type="entry name" value="P-loop containing nucleoside triphosphate hydrolases"/>
    <property type="match status" value="1"/>
</dbReference>